<dbReference type="SMART" id="SM00490">
    <property type="entry name" value="HELICc"/>
    <property type="match status" value="1"/>
</dbReference>
<organism evidence="8 9">
    <name type="scientific">Dolosigranulum pigrum</name>
    <dbReference type="NCBI Taxonomy" id="29394"/>
    <lineage>
        <taxon>Bacteria</taxon>
        <taxon>Bacillati</taxon>
        <taxon>Bacillota</taxon>
        <taxon>Bacilli</taxon>
        <taxon>Lactobacillales</taxon>
        <taxon>Carnobacteriaceae</taxon>
        <taxon>Dolosigranulum</taxon>
    </lineage>
</organism>
<dbReference type="PROSITE" id="PS50966">
    <property type="entry name" value="ZF_SWIM"/>
    <property type="match status" value="1"/>
</dbReference>
<dbReference type="SMART" id="SM00487">
    <property type="entry name" value="DEXDc"/>
    <property type="match status" value="1"/>
</dbReference>
<dbReference type="Pfam" id="PF08455">
    <property type="entry name" value="SNF2_assoc"/>
    <property type="match status" value="1"/>
</dbReference>
<evidence type="ECO:0000256" key="1">
    <source>
        <dbReference type="ARBA" id="ARBA00022801"/>
    </source>
</evidence>
<dbReference type="FunFam" id="3.40.50.300:FF:000533">
    <property type="entry name" value="Helicase, Snf2 family"/>
    <property type="match status" value="1"/>
</dbReference>
<dbReference type="InterPro" id="IPR007527">
    <property type="entry name" value="Znf_SWIM"/>
</dbReference>
<keyword evidence="2" id="KW-0862">Zinc</keyword>
<keyword evidence="1" id="KW-0378">Hydrolase</keyword>
<feature type="compositionally biased region" description="Polar residues" evidence="4">
    <location>
        <begin position="112"/>
        <end position="123"/>
    </location>
</feature>
<feature type="coiled-coil region" evidence="3">
    <location>
        <begin position="861"/>
        <end position="888"/>
    </location>
</feature>
<keyword evidence="2" id="KW-0863">Zinc-finger</keyword>
<evidence type="ECO:0000313" key="8">
    <source>
        <dbReference type="EMBL" id="RAN63117.1"/>
    </source>
</evidence>
<dbReference type="Pfam" id="PF04434">
    <property type="entry name" value="SWIM"/>
    <property type="match status" value="1"/>
</dbReference>
<evidence type="ECO:0000256" key="2">
    <source>
        <dbReference type="PROSITE-ProRule" id="PRU00325"/>
    </source>
</evidence>
<dbReference type="InterPro" id="IPR049730">
    <property type="entry name" value="SNF2/RAD54-like_C"/>
</dbReference>
<dbReference type="Pfam" id="PF00271">
    <property type="entry name" value="Helicase_C"/>
    <property type="match status" value="1"/>
</dbReference>
<evidence type="ECO:0000256" key="3">
    <source>
        <dbReference type="SAM" id="Coils"/>
    </source>
</evidence>
<evidence type="ECO:0000256" key="4">
    <source>
        <dbReference type="SAM" id="MobiDB-lite"/>
    </source>
</evidence>
<dbReference type="Proteomes" id="UP000249099">
    <property type="component" value="Unassembled WGS sequence"/>
</dbReference>
<dbReference type="GO" id="GO:0008270">
    <property type="term" value="F:zinc ion binding"/>
    <property type="evidence" value="ECO:0007669"/>
    <property type="project" value="UniProtKB-KW"/>
</dbReference>
<dbReference type="InterPro" id="IPR013663">
    <property type="entry name" value="Helicase_SWF/SNF/SWI_bac"/>
</dbReference>
<evidence type="ECO:0000259" key="7">
    <source>
        <dbReference type="PROSITE" id="PS51194"/>
    </source>
</evidence>
<dbReference type="InterPro" id="IPR014001">
    <property type="entry name" value="Helicase_ATP-bd"/>
</dbReference>
<protein>
    <recommendedName>
        <fullName evidence="10">Helicase SNF2</fullName>
    </recommendedName>
</protein>
<dbReference type="CDD" id="cd18793">
    <property type="entry name" value="SF2_C_SNF"/>
    <property type="match status" value="1"/>
</dbReference>
<dbReference type="PROSITE" id="PS51192">
    <property type="entry name" value="HELICASE_ATP_BIND_1"/>
    <property type="match status" value="1"/>
</dbReference>
<comment type="caution">
    <text evidence="8">The sequence shown here is derived from an EMBL/GenBank/DDBJ whole genome shotgun (WGS) entry which is preliminary data.</text>
</comment>
<name>A0A328KLA3_9LACT</name>
<dbReference type="InterPro" id="IPR001650">
    <property type="entry name" value="Helicase_C-like"/>
</dbReference>
<dbReference type="Gene3D" id="3.40.50.300">
    <property type="entry name" value="P-loop containing nucleotide triphosphate hydrolases"/>
    <property type="match status" value="1"/>
</dbReference>
<keyword evidence="2" id="KW-0479">Metal-binding</keyword>
<dbReference type="SUPFAM" id="SSF52540">
    <property type="entry name" value="P-loop containing nucleoside triphosphate hydrolases"/>
    <property type="match status" value="2"/>
</dbReference>
<evidence type="ECO:0000313" key="9">
    <source>
        <dbReference type="Proteomes" id="UP000249099"/>
    </source>
</evidence>
<dbReference type="InterPro" id="IPR000330">
    <property type="entry name" value="SNF2_N"/>
</dbReference>
<evidence type="ECO:0000259" key="5">
    <source>
        <dbReference type="PROSITE" id="PS50966"/>
    </source>
</evidence>
<evidence type="ECO:0000259" key="6">
    <source>
        <dbReference type="PROSITE" id="PS51192"/>
    </source>
</evidence>
<evidence type="ECO:0008006" key="10">
    <source>
        <dbReference type="Google" id="ProtNLM"/>
    </source>
</evidence>
<dbReference type="Pfam" id="PF00176">
    <property type="entry name" value="SNF2-rel_dom"/>
    <property type="match status" value="1"/>
</dbReference>
<reference evidence="8 9" key="1">
    <citation type="submission" date="2017-03" db="EMBL/GenBank/DDBJ databases">
        <title>wgs assembly of Dolosigranulum pigrum KPL CDC strains.</title>
        <authorList>
            <person name="Brugger S.D."/>
            <person name="Pettigrew M."/>
            <person name="Kong Y."/>
            <person name="Lemon K.P."/>
        </authorList>
    </citation>
    <scope>NUCLEOTIDE SEQUENCE [LARGE SCALE GENOMIC DNA]</scope>
    <source>
        <strain evidence="8 9">KPL1931_CDC4294-98</strain>
    </source>
</reference>
<dbReference type="PROSITE" id="PS51194">
    <property type="entry name" value="HELICASE_CTER"/>
    <property type="match status" value="1"/>
</dbReference>
<feature type="domain" description="SWIM-type" evidence="5">
    <location>
        <begin position="57"/>
        <end position="97"/>
    </location>
</feature>
<dbReference type="EMBL" id="NAQV01000018">
    <property type="protein sequence ID" value="RAN63117.1"/>
    <property type="molecule type" value="Genomic_DNA"/>
</dbReference>
<feature type="domain" description="Helicase ATP-binding" evidence="6">
    <location>
        <begin position="653"/>
        <end position="815"/>
    </location>
</feature>
<proteinExistence type="predicted"/>
<accession>A0A328KLA3</accession>
<dbReference type="GO" id="GO:0005524">
    <property type="term" value="F:ATP binding"/>
    <property type="evidence" value="ECO:0007669"/>
    <property type="project" value="InterPro"/>
</dbReference>
<dbReference type="AlphaFoldDB" id="A0A328KLA3"/>
<feature type="domain" description="Helicase C-terminal" evidence="7">
    <location>
        <begin position="925"/>
        <end position="1083"/>
    </location>
</feature>
<keyword evidence="3" id="KW-0175">Coiled coil</keyword>
<sequence length="1094" mass="126382">MFKKQFFPESTIKSLATNKTVFNRGQALYDDGAVKNLGVDEEDRTIVFHVKGKADHYKTQISFLKNGVARKYHCTCPAFQQYSGACKHVVCSMLHLNNIKKDELKKDEKPQKSTSKQTANSRSSAVLQDLKQIAQTSSVHHLSVINKERVNFEFVLNANITSFNKQFEFYLRVGVDHLYVIKNIPYIIGQLLDGKAHEFGKQFAFTPSDFYITDEDRDVLEMIYMIYNMTRSLTQSGYEISYTNKNQIEIPELYVPQLLEKMQATEGGFIRFDRPPSSITNVSNLEEIQFDHGTEDFPLSCSLSKQGTRFYFDLQGHDPRESTLRFYDQAHMIELDHHFYTFDQQHYTLMKNIIELFKDNQYQAIALRNIDLTEFLSEIYPVIQSVLDVKMDSDVQKLTFKEDIQPELYLDYENDTLLIEPVFKYGALTVHPLSDQEDSNQTEKIMVRAIETEAKLLRYLQQFIQASTVVESKWEISGTQEISYIIYNGVPEFSEIFDIYMSDSAKRLRYRRKNNQPISIDVNPDSNLLEISFNLEDISEDELPAIIRQLNQTNKQFHKLSSGSILNLQSEEFQELKKATSRLDLKADDMKKHMQVPLYKGLSFLEDANVEKSEQFIQMTKSLLEPKEQNFTIPNGIQTELRPYQEVGFKWLKALDAYQFGGVLADDMGLGKTLQIITFILSKYNEQGGKYLIVCPSSVLYNWQYEFKKFAPSLNPEIITGNIEERQELIAQMKEADDGIWITSYPLIQRDGELYGDIHFETAVLDESQNVKNASAKTTKAVHRVHATNKFALSGTPIENNLDELWTLFSIVQPGLFSDKSSFKQLETDDISVRIKPFVLRRLKGQVLDDLPEKTETTEYIELESEQKRLYQAQLKVIRNEVQELLDQENFESNSIRVLAGMTRLRQICCHPSLVTDDYDGESAKLERLMEYLQEAKENGKRVVLFSQFTKMLDIIKQKLSEIDMDYHYLDGQTKKEDRLELTARFNEGEKDLFLISLKAGGTGINLTGGDTVILYDSWWNPAIEDQAADRVHRFGQKNAVQVLRLISRGTIEERINELQEKKRELIDSVIETGANKQISSLSKEEILRLLDFE</sequence>
<dbReference type="InterPro" id="IPR038718">
    <property type="entry name" value="SNF2-like_sf"/>
</dbReference>
<dbReference type="PANTHER" id="PTHR10799">
    <property type="entry name" value="SNF2/RAD54 HELICASE FAMILY"/>
    <property type="match status" value="1"/>
</dbReference>
<feature type="region of interest" description="Disordered" evidence="4">
    <location>
        <begin position="103"/>
        <end position="123"/>
    </location>
</feature>
<dbReference type="RefSeq" id="WP_112790219.1">
    <property type="nucleotide sequence ID" value="NZ_NAQV01000018.1"/>
</dbReference>
<dbReference type="InterPro" id="IPR027417">
    <property type="entry name" value="P-loop_NTPase"/>
</dbReference>
<dbReference type="Gene3D" id="3.40.50.10810">
    <property type="entry name" value="Tandem AAA-ATPase domain"/>
    <property type="match status" value="1"/>
</dbReference>
<dbReference type="GO" id="GO:0016787">
    <property type="term" value="F:hydrolase activity"/>
    <property type="evidence" value="ECO:0007669"/>
    <property type="project" value="UniProtKB-KW"/>
</dbReference>
<gene>
    <name evidence="8" type="ORF">B8A44_06450</name>
</gene>